<comment type="subcellular location">
    <subcellularLocation>
        <location evidence="1 14">Nucleus</location>
    </subcellularLocation>
</comment>
<evidence type="ECO:0000256" key="2">
    <source>
        <dbReference type="ARBA" id="ARBA00010563"/>
    </source>
</evidence>
<dbReference type="InParanoid" id="A0A804I0U3"/>
<dbReference type="OMA" id="VTKPKHI"/>
<dbReference type="EnsemblPlants" id="Ma02_t09050.1">
    <property type="protein sequence ID" value="Ma02_p09050.1"/>
    <property type="gene ID" value="Ma02_g09050"/>
</dbReference>
<dbReference type="Proteomes" id="UP000012960">
    <property type="component" value="Unplaced"/>
</dbReference>
<dbReference type="SMART" id="SM00485">
    <property type="entry name" value="XPGN"/>
    <property type="match status" value="1"/>
</dbReference>
<dbReference type="SMART" id="SM00484">
    <property type="entry name" value="XPGI"/>
    <property type="match status" value="1"/>
</dbReference>
<dbReference type="CDD" id="cd09857">
    <property type="entry name" value="PIN_EXO1"/>
    <property type="match status" value="1"/>
</dbReference>
<organism evidence="19 20">
    <name type="scientific">Musa acuminata subsp. malaccensis</name>
    <name type="common">Wild banana</name>
    <name type="synonym">Musa malaccensis</name>
    <dbReference type="NCBI Taxonomy" id="214687"/>
    <lineage>
        <taxon>Eukaryota</taxon>
        <taxon>Viridiplantae</taxon>
        <taxon>Streptophyta</taxon>
        <taxon>Embryophyta</taxon>
        <taxon>Tracheophyta</taxon>
        <taxon>Spermatophyta</taxon>
        <taxon>Magnoliopsida</taxon>
        <taxon>Liliopsida</taxon>
        <taxon>Zingiberales</taxon>
        <taxon>Musaceae</taxon>
        <taxon>Musa</taxon>
    </lineage>
</organism>
<feature type="compositionally biased region" description="Polar residues" evidence="15">
    <location>
        <begin position="471"/>
        <end position="488"/>
    </location>
</feature>
<dbReference type="SUPFAM" id="SSF47807">
    <property type="entry name" value="5' to 3' exonuclease, C-terminal subdomain"/>
    <property type="match status" value="1"/>
</dbReference>
<evidence type="ECO:0000313" key="18">
    <source>
        <dbReference type="EMBL" id="CAG1861520.1"/>
    </source>
</evidence>
<keyword evidence="9 14" id="KW-0460">Magnesium</keyword>
<evidence type="ECO:0000259" key="16">
    <source>
        <dbReference type="SMART" id="SM00484"/>
    </source>
</evidence>
<evidence type="ECO:0000256" key="14">
    <source>
        <dbReference type="RuleBase" id="RU910737"/>
    </source>
</evidence>
<dbReference type="FunFam" id="3.40.50.1010:FF:000002">
    <property type="entry name" value="Exonuclease 1, putative"/>
    <property type="match status" value="1"/>
</dbReference>
<dbReference type="GO" id="GO:0003677">
    <property type="term" value="F:DNA binding"/>
    <property type="evidence" value="ECO:0007669"/>
    <property type="project" value="UniProtKB-UniRule"/>
</dbReference>
<dbReference type="EC" id="3.1.-.-" evidence="14"/>
<keyword evidence="11 14" id="KW-0234">DNA repair</keyword>
<evidence type="ECO:0000313" key="19">
    <source>
        <dbReference type="EnsemblPlants" id="Ma02_p09050.1"/>
    </source>
</evidence>
<feature type="domain" description="XPG-I" evidence="16">
    <location>
        <begin position="141"/>
        <end position="217"/>
    </location>
</feature>
<accession>A0A804I0U3</accession>
<dbReference type="InterPro" id="IPR044752">
    <property type="entry name" value="PIN-like_EXO1"/>
</dbReference>
<comment type="function">
    <text evidence="13">Putative 5'-&gt;3' double-stranded DNA exonuclease which may also contain a cryptic 3'-&gt;5' double-stranded DNA exonuclease activity. May be involved in DNA mismatch repair (MMR).</text>
</comment>
<reference evidence="18" key="1">
    <citation type="submission" date="2021-03" db="EMBL/GenBank/DDBJ databases">
        <authorList>
            <consortium name="Genoscope - CEA"/>
            <person name="William W."/>
        </authorList>
    </citation>
    <scope>NUCLEOTIDE SEQUENCE</scope>
    <source>
        <strain evidence="18">Doubled-haploid Pahang</strain>
    </source>
</reference>
<comment type="function">
    <text evidence="14">5'-&gt;3' double-stranded DNA exonuclease which may also possess a cryptic 3'-&gt;5' double-stranded DNA exonuclease activity. Functions in DNA mismatch repair.</text>
</comment>
<dbReference type="GO" id="GO:0006281">
    <property type="term" value="P:DNA repair"/>
    <property type="evidence" value="ECO:0007669"/>
    <property type="project" value="UniProtKB-UniRule"/>
</dbReference>
<comment type="similarity">
    <text evidence="2 14">Belongs to the XPG/RAD2 endonuclease family. EXO1 subfamily.</text>
</comment>
<keyword evidence="7 14" id="KW-0228">DNA excision</keyword>
<dbReference type="InterPro" id="IPR029060">
    <property type="entry name" value="PIN-like_dom_sf"/>
</dbReference>
<evidence type="ECO:0000256" key="8">
    <source>
        <dbReference type="ARBA" id="ARBA00022801"/>
    </source>
</evidence>
<keyword evidence="20" id="KW-1185">Reference proteome</keyword>
<keyword evidence="8 14" id="KW-0378">Hydrolase</keyword>
<dbReference type="GO" id="GO:0046872">
    <property type="term" value="F:metal ion binding"/>
    <property type="evidence" value="ECO:0007669"/>
    <property type="project" value="UniProtKB-UniRule"/>
</dbReference>
<dbReference type="InterPro" id="IPR036279">
    <property type="entry name" value="5-3_exonuclease_C_sf"/>
</dbReference>
<feature type="compositionally biased region" description="Basic and acidic residues" evidence="15">
    <location>
        <begin position="453"/>
        <end position="463"/>
    </location>
</feature>
<keyword evidence="14" id="KW-0269">Exonuclease</keyword>
<name>A0A804I0U3_MUSAM</name>
<dbReference type="Pfam" id="PF00752">
    <property type="entry name" value="XPG_N"/>
    <property type="match status" value="1"/>
</dbReference>
<dbReference type="InterPro" id="IPR008918">
    <property type="entry name" value="HhH2"/>
</dbReference>
<evidence type="ECO:0000256" key="11">
    <source>
        <dbReference type="ARBA" id="ARBA00023204"/>
    </source>
</evidence>
<dbReference type="InterPro" id="IPR006084">
    <property type="entry name" value="XPG/Rad2"/>
</dbReference>
<dbReference type="InterPro" id="IPR006086">
    <property type="entry name" value="XPG-I_dom"/>
</dbReference>
<reference evidence="19" key="2">
    <citation type="submission" date="2021-05" db="UniProtKB">
        <authorList>
            <consortium name="EnsemblPlants"/>
        </authorList>
    </citation>
    <scope>IDENTIFICATION</scope>
    <source>
        <strain evidence="19">subsp. malaccensis</strain>
    </source>
</reference>
<gene>
    <name evidence="18" type="ORF">GSMUA_64140.1</name>
</gene>
<evidence type="ECO:0000256" key="5">
    <source>
        <dbReference type="ARBA" id="ARBA00022723"/>
    </source>
</evidence>
<evidence type="ECO:0000256" key="3">
    <source>
        <dbReference type="ARBA" id="ARBA00020324"/>
    </source>
</evidence>
<keyword evidence="5 14" id="KW-0479">Metal-binding</keyword>
<keyword evidence="14" id="KW-0238">DNA-binding</keyword>
<dbReference type="Gramene" id="Ma02_t09050.1">
    <property type="protein sequence ID" value="Ma02_p09050.1"/>
    <property type="gene ID" value="Ma02_g09050"/>
</dbReference>
<comment type="cofactor">
    <cofactor evidence="14">
        <name>Mg(2+)</name>
        <dbReference type="ChEBI" id="CHEBI:18420"/>
    </cofactor>
    <text evidence="14">Binds 2 magnesium ions per subunit. They probably participate in the reaction catalyzed by the enzyme. May bind an additional third magnesium ion after substrate binding.</text>
</comment>
<dbReference type="FunFam" id="1.10.150.20:FF:000011">
    <property type="entry name" value="exonuclease 1"/>
    <property type="match status" value="1"/>
</dbReference>
<sequence>MGIQNLLRFLKPFIRPVHIRKYAGKRVGIDAYSWLHKGAYSCSMELCLDMPGEAARRYLNYFMHHINLLRHYKIMPVVVFDGGSIPCKSATDHERHRRREANFELAKEKLKQGNTAGAIELFQKAVHVTPLMAHKLIQILRSEDVEFIVAPYEADAQLAYLSSLKPDQGGIAGVITEDSDLIAYGCQAIIFKMDRYGNGEEILMDKVFKSASDGLSFKDFDKELLTGMCVLAGCDFLPSIPGIGIKRAYSFVSKYKNLDRVLSVLRLDKRYKMPEDYCESFRKAVAVFHHARVYDMATRALKHLKPLEEKHLEFLNGDLDLLGPELPQSVAAAVAEGKLNPITMQHFDYLPNAEMCSESVSVLSYYRTSGDELRISFTEGSCITMCSSEQNHEEHIEDKLIVARETALDQKYIKEAFALGMLVAPAECHQVMELEVDKASVPDNNPFKKRKLEKSSSQKDDQRAALAVVTQDENSLGTVCSSPQSQESVESKPNKSTSIGKDKTRRGRPKTKNENKSAGIKKNGILKFFQPL</sequence>
<dbReference type="GO" id="GO:0035312">
    <property type="term" value="F:5'-3' DNA exonuclease activity"/>
    <property type="evidence" value="ECO:0007669"/>
    <property type="project" value="UniProtKB-UniRule"/>
</dbReference>
<keyword evidence="4 14" id="KW-0540">Nuclease</keyword>
<evidence type="ECO:0000259" key="17">
    <source>
        <dbReference type="SMART" id="SM00485"/>
    </source>
</evidence>
<evidence type="ECO:0000256" key="12">
    <source>
        <dbReference type="ARBA" id="ARBA00023242"/>
    </source>
</evidence>
<dbReference type="PANTHER" id="PTHR11081:SF8">
    <property type="entry name" value="EXONUCLEASE 1"/>
    <property type="match status" value="1"/>
</dbReference>
<evidence type="ECO:0000256" key="6">
    <source>
        <dbReference type="ARBA" id="ARBA00022763"/>
    </source>
</evidence>
<dbReference type="SMART" id="SM00279">
    <property type="entry name" value="HhH2"/>
    <property type="match status" value="1"/>
</dbReference>
<dbReference type="Gene3D" id="3.40.50.1010">
    <property type="entry name" value="5'-nuclease"/>
    <property type="match status" value="1"/>
</dbReference>
<dbReference type="SUPFAM" id="SSF88723">
    <property type="entry name" value="PIN domain-like"/>
    <property type="match status" value="1"/>
</dbReference>
<dbReference type="Pfam" id="PF00867">
    <property type="entry name" value="XPG_I"/>
    <property type="match status" value="1"/>
</dbReference>
<proteinExistence type="inferred from homology"/>
<keyword evidence="6 14" id="KW-0227">DNA damage</keyword>
<dbReference type="PANTHER" id="PTHR11081">
    <property type="entry name" value="FLAP ENDONUCLEASE FAMILY MEMBER"/>
    <property type="match status" value="1"/>
</dbReference>
<dbReference type="CDD" id="cd09901">
    <property type="entry name" value="H3TH_FEN1-like"/>
    <property type="match status" value="1"/>
</dbReference>
<evidence type="ECO:0000256" key="9">
    <source>
        <dbReference type="ARBA" id="ARBA00022842"/>
    </source>
</evidence>
<protein>
    <recommendedName>
        <fullName evidence="3 14">Exonuclease 1</fullName>
        <ecNumber evidence="14">3.1.-.-</ecNumber>
    </recommendedName>
</protein>
<evidence type="ECO:0000313" key="20">
    <source>
        <dbReference type="Proteomes" id="UP000012960"/>
    </source>
</evidence>
<feature type="region of interest" description="Disordered" evidence="15">
    <location>
        <begin position="442"/>
        <end position="532"/>
    </location>
</feature>
<dbReference type="GO" id="GO:0017108">
    <property type="term" value="F:5'-flap endonuclease activity"/>
    <property type="evidence" value="ECO:0000318"/>
    <property type="project" value="GO_Central"/>
</dbReference>
<keyword evidence="10 14" id="KW-0267">Excision nuclease</keyword>
<evidence type="ECO:0000256" key="13">
    <source>
        <dbReference type="ARBA" id="ARBA00060210"/>
    </source>
</evidence>
<dbReference type="Gene3D" id="1.10.150.20">
    <property type="entry name" value="5' to 3' exonuclease, C-terminal subdomain"/>
    <property type="match status" value="1"/>
</dbReference>
<dbReference type="InterPro" id="IPR006085">
    <property type="entry name" value="XPG_DNA_repair_N"/>
</dbReference>
<dbReference type="EMBL" id="HG996467">
    <property type="protein sequence ID" value="CAG1861520.1"/>
    <property type="molecule type" value="Genomic_DNA"/>
</dbReference>
<evidence type="ECO:0000256" key="7">
    <source>
        <dbReference type="ARBA" id="ARBA00022769"/>
    </source>
</evidence>
<evidence type="ECO:0000256" key="1">
    <source>
        <dbReference type="ARBA" id="ARBA00004123"/>
    </source>
</evidence>
<evidence type="ECO:0000256" key="10">
    <source>
        <dbReference type="ARBA" id="ARBA00022881"/>
    </source>
</evidence>
<feature type="domain" description="XPG N-terminal" evidence="17">
    <location>
        <begin position="1"/>
        <end position="102"/>
    </location>
</feature>
<dbReference type="AlphaFoldDB" id="A0A804I0U3"/>
<dbReference type="GO" id="GO:0005634">
    <property type="term" value="C:nucleus"/>
    <property type="evidence" value="ECO:0007669"/>
    <property type="project" value="UniProtKB-SubCell"/>
</dbReference>
<keyword evidence="12 14" id="KW-0539">Nucleus</keyword>
<evidence type="ECO:0000256" key="15">
    <source>
        <dbReference type="SAM" id="MobiDB-lite"/>
    </source>
</evidence>
<evidence type="ECO:0000256" key="4">
    <source>
        <dbReference type="ARBA" id="ARBA00022722"/>
    </source>
</evidence>
<dbReference type="PRINTS" id="PR00853">
    <property type="entry name" value="XPGRADSUPER"/>
</dbReference>